<accession>A0ABS6AH27</accession>
<dbReference type="PANTHER" id="PTHR36837:SF2">
    <property type="entry name" value="POLY(3-HYDROXYALKANOATE) POLYMERASE SUBUNIT PHAC"/>
    <property type="match status" value="1"/>
</dbReference>
<proteinExistence type="predicted"/>
<gene>
    <name evidence="1" type="ORF">KNW02_03785</name>
</gene>
<protein>
    <submittedName>
        <fullName evidence="1">Alpha/beta fold hydrolase</fullName>
    </submittedName>
</protein>
<dbReference type="EMBL" id="JAHKNG010000004">
    <property type="protein sequence ID" value="MBU3029242.1"/>
    <property type="molecule type" value="Genomic_DNA"/>
</dbReference>
<comment type="caution">
    <text evidence="1">The sequence shown here is derived from an EMBL/GenBank/DDBJ whole genome shotgun (WGS) entry which is preliminary data.</text>
</comment>
<dbReference type="Pfam" id="PF11339">
    <property type="entry name" value="DUF3141"/>
    <property type="match status" value="1"/>
</dbReference>
<sequence>MSRKHKPTTDRDISPDSLDFLLPMFWPLSETLAALEVSRQYFKALGGASAGRAPVAPVWHTENRVRLDLPTMYLREFGTPDGTLPVLIDAPYAAHRATIADFCEDHSLVEALLKAGIPAVWVTDWKSSAPEMRFFSIDSYLAELSVAIDDLGGRVHLIGLCQGGWLSAMLAARFPDKVASLVLVGAPIDTGAGGSPVQQLAEGMPMSSFERIVAAGQGRMLGSFLMSGWRSIYPGGRYLEQALTLFDGLEGETRDMHLRRFEDWFEDMVDLPGTYYLQVIQQLFKENRLATGRFVGLGRRLDLKDVTCPTYLLAGASDEIAVSDQVFAARALLGTPADQIRTALIPGGHLDLFMGRDSIARIWPEIGAWIRAQG</sequence>
<evidence type="ECO:0000313" key="1">
    <source>
        <dbReference type="EMBL" id="MBU3029242.1"/>
    </source>
</evidence>
<keyword evidence="2" id="KW-1185">Reference proteome</keyword>
<name>A0ABS6AH27_9RHOB</name>
<organism evidence="1 2">
    <name type="scientific">Paracoccus marinaquae</name>
    <dbReference type="NCBI Taxonomy" id="2841926"/>
    <lineage>
        <taxon>Bacteria</taxon>
        <taxon>Pseudomonadati</taxon>
        <taxon>Pseudomonadota</taxon>
        <taxon>Alphaproteobacteria</taxon>
        <taxon>Rhodobacterales</taxon>
        <taxon>Paracoccaceae</taxon>
        <taxon>Paracoccus</taxon>
    </lineage>
</organism>
<dbReference type="GO" id="GO:0016787">
    <property type="term" value="F:hydrolase activity"/>
    <property type="evidence" value="ECO:0007669"/>
    <property type="project" value="UniProtKB-KW"/>
</dbReference>
<dbReference type="PANTHER" id="PTHR36837">
    <property type="entry name" value="POLY(3-HYDROXYALKANOATE) POLYMERASE SUBUNIT PHAC"/>
    <property type="match status" value="1"/>
</dbReference>
<dbReference type="RefSeq" id="WP_216031940.1">
    <property type="nucleotide sequence ID" value="NZ_JAHKNG010000004.1"/>
</dbReference>
<dbReference type="Proteomes" id="UP001166191">
    <property type="component" value="Unassembled WGS sequence"/>
</dbReference>
<reference evidence="1" key="1">
    <citation type="submission" date="2021-06" db="EMBL/GenBank/DDBJ databases">
        <title>Paracoccus bacterium XHP0099 sp. nov., isolated from the surface waters of the Yellow Sea.</title>
        <authorList>
            <person name="Xue H."/>
            <person name="Zhang D."/>
        </authorList>
    </citation>
    <scope>NUCLEOTIDE SEQUENCE</scope>
    <source>
        <strain evidence="1">XHP0099</strain>
    </source>
</reference>
<keyword evidence="1" id="KW-0378">Hydrolase</keyword>
<evidence type="ECO:0000313" key="2">
    <source>
        <dbReference type="Proteomes" id="UP001166191"/>
    </source>
</evidence>
<dbReference type="InterPro" id="IPR024501">
    <property type="entry name" value="DUF3141"/>
</dbReference>
<dbReference type="InterPro" id="IPR051321">
    <property type="entry name" value="PHA/PHB_synthase"/>
</dbReference>